<dbReference type="PANTHER" id="PTHR42855">
    <property type="entry name" value="ABC TRANSPORTER ATP-BINDING SUBUNIT"/>
    <property type="match status" value="1"/>
</dbReference>
<dbReference type="Proteomes" id="UP000198508">
    <property type="component" value="Unassembled WGS sequence"/>
</dbReference>
<keyword evidence="1" id="KW-0547">Nucleotide-binding</keyword>
<proteinExistence type="predicted"/>
<keyword evidence="6" id="KW-1185">Reference proteome</keyword>
<dbReference type="NCBIfam" id="NF000355">
    <property type="entry name" value="ribo_prot_ABC_F"/>
    <property type="match status" value="1"/>
</dbReference>
<dbReference type="InterPro" id="IPR051309">
    <property type="entry name" value="ABCF_ATPase"/>
</dbReference>
<accession>A0A1I0EYA8</accession>
<evidence type="ECO:0000256" key="1">
    <source>
        <dbReference type="ARBA" id="ARBA00022741"/>
    </source>
</evidence>
<dbReference type="InterPro" id="IPR003439">
    <property type="entry name" value="ABC_transporter-like_ATP-bd"/>
</dbReference>
<dbReference type="CDD" id="cd03221">
    <property type="entry name" value="ABCF_EF-3"/>
    <property type="match status" value="2"/>
</dbReference>
<evidence type="ECO:0000259" key="4">
    <source>
        <dbReference type="PROSITE" id="PS50893"/>
    </source>
</evidence>
<dbReference type="InterPro" id="IPR003593">
    <property type="entry name" value="AAA+_ATPase"/>
</dbReference>
<evidence type="ECO:0000256" key="2">
    <source>
        <dbReference type="ARBA" id="ARBA00022840"/>
    </source>
</evidence>
<dbReference type="SUPFAM" id="SSF52540">
    <property type="entry name" value="P-loop containing nucleoside triphosphate hydrolases"/>
    <property type="match status" value="2"/>
</dbReference>
<dbReference type="Gene3D" id="3.40.50.300">
    <property type="entry name" value="P-loop containing nucleotide triphosphate hydrolases"/>
    <property type="match status" value="3"/>
</dbReference>
<dbReference type="AlphaFoldDB" id="A0A1I0EYA8"/>
<reference evidence="6" key="1">
    <citation type="submission" date="2016-10" db="EMBL/GenBank/DDBJ databases">
        <authorList>
            <person name="Varghese N."/>
            <person name="Submissions S."/>
        </authorList>
    </citation>
    <scope>NUCLEOTIDE SEQUENCE [LARGE SCALE GENOMIC DNA]</scope>
    <source>
        <strain evidence="6">NLAE-zl-G277</strain>
    </source>
</reference>
<name>A0A1I0EYA8_9FIRM</name>
<evidence type="ECO:0000256" key="3">
    <source>
        <dbReference type="SAM" id="Coils"/>
    </source>
</evidence>
<evidence type="ECO:0000313" key="6">
    <source>
        <dbReference type="Proteomes" id="UP000198508"/>
    </source>
</evidence>
<feature type="coiled-coil region" evidence="3">
    <location>
        <begin position="184"/>
        <end position="218"/>
    </location>
</feature>
<dbReference type="PROSITE" id="PS50893">
    <property type="entry name" value="ABC_TRANSPORTER_2"/>
    <property type="match status" value="2"/>
</dbReference>
<dbReference type="STRING" id="460384.SAMN05216313_107108"/>
<dbReference type="GO" id="GO:0016887">
    <property type="term" value="F:ATP hydrolysis activity"/>
    <property type="evidence" value="ECO:0007669"/>
    <property type="project" value="InterPro"/>
</dbReference>
<sequence length="482" mass="53620">MLLSAQNVKKEYGIQKILDIGRLEIQDGDRIGLIGRNGTGKSTLLGVLSRRIAADGGSVRRSCEIAEILQTAEILPGDENDGPEERLISRMRLRGSAVKSGGERTRLAIAAAFSKRAPLLFADEPTTNLDLDGVNALEKMLAGYRGAILMVSHDRRLLDRVCNRIWELEDGAVRVFDGNYSQWAEQTRRERDFQEFEYQQYRREKRRLELAADELARHGSQMRKPPKRMSSSEWILYKGTAAIQQGHVQSNARAIATRIEQLEKKERPRQLPDVSMKLPDSGRIRARYAATVRNLTVAYGERLVLNNVSLSVESGRRTFITGGNGAGKSTLIHALMAGAHGTFITSEARVAYFSQDQDTLDPDKTVLENVTRDAAYPQHICRAVLSNLYMSLRDMEKPVKVLSGGERVKTALAKVLVGGCNFLILDEPTNHMDVYTMEGLEKLLAGYDGTLLAVSHDRAFIEHVGDVVYHLADGCLMPEDAP</sequence>
<dbReference type="Pfam" id="PF00005">
    <property type="entry name" value="ABC_tran"/>
    <property type="match status" value="2"/>
</dbReference>
<organism evidence="5 6">
    <name type="scientific">Enterocloster lavalensis</name>
    <dbReference type="NCBI Taxonomy" id="460384"/>
    <lineage>
        <taxon>Bacteria</taxon>
        <taxon>Bacillati</taxon>
        <taxon>Bacillota</taxon>
        <taxon>Clostridia</taxon>
        <taxon>Lachnospirales</taxon>
        <taxon>Lachnospiraceae</taxon>
        <taxon>Enterocloster</taxon>
    </lineage>
</organism>
<dbReference type="SMART" id="SM00382">
    <property type="entry name" value="AAA"/>
    <property type="match status" value="2"/>
</dbReference>
<dbReference type="InterPro" id="IPR027417">
    <property type="entry name" value="P-loop_NTPase"/>
</dbReference>
<feature type="domain" description="ABC transporter" evidence="4">
    <location>
        <begin position="290"/>
        <end position="482"/>
    </location>
</feature>
<keyword evidence="2 5" id="KW-0067">ATP-binding</keyword>
<evidence type="ECO:0000313" key="5">
    <source>
        <dbReference type="EMBL" id="SET50344.1"/>
    </source>
</evidence>
<dbReference type="GO" id="GO:0005524">
    <property type="term" value="F:ATP binding"/>
    <property type="evidence" value="ECO:0007669"/>
    <property type="project" value="UniProtKB-KW"/>
</dbReference>
<dbReference type="EMBL" id="FOIM01000007">
    <property type="protein sequence ID" value="SET50344.1"/>
    <property type="molecule type" value="Genomic_DNA"/>
</dbReference>
<feature type="domain" description="ABC transporter" evidence="4">
    <location>
        <begin position="3"/>
        <end position="195"/>
    </location>
</feature>
<protein>
    <submittedName>
        <fullName evidence="5">Macrolide transport system ATP-binding/permease protein</fullName>
    </submittedName>
</protein>
<gene>
    <name evidence="5" type="ORF">SAMN05216313_107108</name>
</gene>
<keyword evidence="3" id="KW-0175">Coiled coil</keyword>
<dbReference type="RefSeq" id="WP_092362564.1">
    <property type="nucleotide sequence ID" value="NZ_DAINWJ010000072.1"/>
</dbReference>
<dbReference type="PANTHER" id="PTHR42855:SF2">
    <property type="entry name" value="DRUG RESISTANCE ABC TRANSPORTER,ATP-BINDING PROTEIN"/>
    <property type="match status" value="1"/>
</dbReference>